<sequence>MARKTLALLVGGWALVAQAQAQAGDGAVTVTVENDFFTASDNNYTNGIGVAWVSDEITAEEDCFVGRWTQFWSFLPYVADDGYRTYAAWSVVQEMNTPDDITEANPSEDDQPYSGVLYVDSTLYAKQGNWTHAWQLKLGVVGPASGAGDVQREFHKLIGDDKPQGWHTQLPNEPVVNIDYTVAHLAAAGRVGQSAQWRLVPMATAGIGNYFTGVGGGVYAETGWNLLEALGVTALRSGLNTASTVGVKASDNWSVSFYGGVAAYGVVHYLPLDGTLFRHSRSVSSEPLIGMASFGACLRRRGFTLSYSKTFFTDTFETQRQNTNFGTVGVSWMF</sequence>
<dbReference type="InterPro" id="IPR037107">
    <property type="entry name" value="Put_OMP_sf"/>
</dbReference>
<proteinExistence type="predicted"/>
<evidence type="ECO:0000256" key="1">
    <source>
        <dbReference type="SAM" id="SignalP"/>
    </source>
</evidence>
<feature type="signal peptide" evidence="1">
    <location>
        <begin position="1"/>
        <end position="19"/>
    </location>
</feature>
<reference evidence="2 3" key="1">
    <citation type="journal article" date="2023" name="Ecotoxicol. Environ. Saf.">
        <title>Mercury remediation potential of mercury-resistant strain Rheinheimera metallidurans sp. nov. isolated from a municipal waste dumping site.</title>
        <authorList>
            <person name="Yadav V."/>
            <person name="Manjhi A."/>
            <person name="Vadakedath N."/>
        </authorList>
    </citation>
    <scope>NUCLEOTIDE SEQUENCE [LARGE SCALE GENOMIC DNA]</scope>
    <source>
        <strain evidence="2 3">E-49</strain>
    </source>
</reference>
<dbReference type="EMBL" id="JALAAR010000001">
    <property type="protein sequence ID" value="MEH8015766.1"/>
    <property type="molecule type" value="Genomic_DNA"/>
</dbReference>
<dbReference type="Pfam" id="PF09982">
    <property type="entry name" value="LpxR"/>
    <property type="match status" value="1"/>
</dbReference>
<dbReference type="Proteomes" id="UP001375382">
    <property type="component" value="Unassembled WGS sequence"/>
</dbReference>
<feature type="chain" id="PRO_5045609341" evidence="1">
    <location>
        <begin position="20"/>
        <end position="334"/>
    </location>
</feature>
<accession>A0ABU8C1G5</accession>
<protein>
    <submittedName>
        <fullName evidence="2">Lipid A deacylase LpxR family protein</fullName>
    </submittedName>
</protein>
<dbReference type="InterPro" id="IPR018707">
    <property type="entry name" value="LpxR"/>
</dbReference>
<dbReference type="Gene3D" id="2.40.128.140">
    <property type="entry name" value="Outer membrane protein"/>
    <property type="match status" value="1"/>
</dbReference>
<dbReference type="RefSeq" id="WP_335734186.1">
    <property type="nucleotide sequence ID" value="NZ_JALAAR010000001.1"/>
</dbReference>
<keyword evidence="1" id="KW-0732">Signal</keyword>
<organism evidence="2 3">
    <name type="scientific">Rheinheimera muenzenbergensis</name>
    <dbReference type="NCBI Taxonomy" id="1193628"/>
    <lineage>
        <taxon>Bacteria</taxon>
        <taxon>Pseudomonadati</taxon>
        <taxon>Pseudomonadota</taxon>
        <taxon>Gammaproteobacteria</taxon>
        <taxon>Chromatiales</taxon>
        <taxon>Chromatiaceae</taxon>
        <taxon>Rheinheimera</taxon>
    </lineage>
</organism>
<comment type="caution">
    <text evidence="2">The sequence shown here is derived from an EMBL/GenBank/DDBJ whole genome shotgun (WGS) entry which is preliminary data.</text>
</comment>
<evidence type="ECO:0000313" key="3">
    <source>
        <dbReference type="Proteomes" id="UP001375382"/>
    </source>
</evidence>
<keyword evidence="3" id="KW-1185">Reference proteome</keyword>
<gene>
    <name evidence="2" type="ORF">MN202_00850</name>
</gene>
<name>A0ABU8C1G5_9GAMM</name>
<evidence type="ECO:0000313" key="2">
    <source>
        <dbReference type="EMBL" id="MEH8015766.1"/>
    </source>
</evidence>